<feature type="region of interest" description="Disordered" evidence="1">
    <location>
        <begin position="1"/>
        <end position="25"/>
    </location>
</feature>
<proteinExistence type="predicted"/>
<feature type="compositionally biased region" description="Pro residues" evidence="1">
    <location>
        <begin position="49"/>
        <end position="61"/>
    </location>
</feature>
<evidence type="ECO:0000313" key="3">
    <source>
        <dbReference type="Proteomes" id="UP001604277"/>
    </source>
</evidence>
<feature type="region of interest" description="Disordered" evidence="1">
    <location>
        <begin position="46"/>
        <end position="75"/>
    </location>
</feature>
<dbReference type="EMBL" id="JBFOLJ010000010">
    <property type="protein sequence ID" value="KAL2502122.1"/>
    <property type="molecule type" value="Genomic_DNA"/>
</dbReference>
<protein>
    <submittedName>
        <fullName evidence="2">Uncharacterized protein</fullName>
    </submittedName>
</protein>
<name>A0ABD1SN42_9LAMI</name>
<keyword evidence="3" id="KW-1185">Reference proteome</keyword>
<dbReference type="AlphaFoldDB" id="A0ABD1SN42"/>
<evidence type="ECO:0000256" key="1">
    <source>
        <dbReference type="SAM" id="MobiDB-lite"/>
    </source>
</evidence>
<sequence length="117" mass="12664">MLRNFNRWQRPLIDGNPPPSPRKIPNQIQIGKQALACFNLHPLFLSTPHSPPPTPPPPSPPGISSSAPPLPGSFTLTRAINNSSRMISRLLALNSCDPATGYYCSRVVVLKLLSGTT</sequence>
<gene>
    <name evidence="2" type="ORF">Fot_35970</name>
</gene>
<comment type="caution">
    <text evidence="2">The sequence shown here is derived from an EMBL/GenBank/DDBJ whole genome shotgun (WGS) entry which is preliminary data.</text>
</comment>
<dbReference type="Proteomes" id="UP001604277">
    <property type="component" value="Unassembled WGS sequence"/>
</dbReference>
<reference evidence="3" key="1">
    <citation type="submission" date="2024-07" db="EMBL/GenBank/DDBJ databases">
        <title>Two chromosome-level genome assemblies of Korean endemic species Abeliophyllum distichum and Forsythia ovata (Oleaceae).</title>
        <authorList>
            <person name="Jang H."/>
        </authorList>
    </citation>
    <scope>NUCLEOTIDE SEQUENCE [LARGE SCALE GENOMIC DNA]</scope>
</reference>
<accession>A0ABD1SN42</accession>
<evidence type="ECO:0000313" key="2">
    <source>
        <dbReference type="EMBL" id="KAL2502122.1"/>
    </source>
</evidence>
<organism evidence="2 3">
    <name type="scientific">Forsythia ovata</name>
    <dbReference type="NCBI Taxonomy" id="205694"/>
    <lineage>
        <taxon>Eukaryota</taxon>
        <taxon>Viridiplantae</taxon>
        <taxon>Streptophyta</taxon>
        <taxon>Embryophyta</taxon>
        <taxon>Tracheophyta</taxon>
        <taxon>Spermatophyta</taxon>
        <taxon>Magnoliopsida</taxon>
        <taxon>eudicotyledons</taxon>
        <taxon>Gunneridae</taxon>
        <taxon>Pentapetalae</taxon>
        <taxon>asterids</taxon>
        <taxon>lamiids</taxon>
        <taxon>Lamiales</taxon>
        <taxon>Oleaceae</taxon>
        <taxon>Forsythieae</taxon>
        <taxon>Forsythia</taxon>
    </lineage>
</organism>